<evidence type="ECO:0000313" key="1">
    <source>
        <dbReference type="EMBL" id="MEQ2199917.1"/>
    </source>
</evidence>
<dbReference type="Proteomes" id="UP001434883">
    <property type="component" value="Unassembled WGS sequence"/>
</dbReference>
<dbReference type="EMBL" id="JAHRIN010025559">
    <property type="protein sequence ID" value="MEQ2199917.1"/>
    <property type="molecule type" value="Genomic_DNA"/>
</dbReference>
<gene>
    <name evidence="1" type="ORF">XENOCAPTIV_016909</name>
</gene>
<reference evidence="1 2" key="1">
    <citation type="submission" date="2021-06" db="EMBL/GenBank/DDBJ databases">
        <authorList>
            <person name="Palmer J.M."/>
        </authorList>
    </citation>
    <scope>NUCLEOTIDE SEQUENCE [LARGE SCALE GENOMIC DNA]</scope>
    <source>
        <strain evidence="1 2">XC_2019</strain>
        <tissue evidence="1">Muscle</tissue>
    </source>
</reference>
<proteinExistence type="predicted"/>
<comment type="caution">
    <text evidence="1">The sequence shown here is derived from an EMBL/GenBank/DDBJ whole genome shotgun (WGS) entry which is preliminary data.</text>
</comment>
<organism evidence="1 2">
    <name type="scientific">Xenoophorus captivus</name>
    <dbReference type="NCBI Taxonomy" id="1517983"/>
    <lineage>
        <taxon>Eukaryota</taxon>
        <taxon>Metazoa</taxon>
        <taxon>Chordata</taxon>
        <taxon>Craniata</taxon>
        <taxon>Vertebrata</taxon>
        <taxon>Euteleostomi</taxon>
        <taxon>Actinopterygii</taxon>
        <taxon>Neopterygii</taxon>
        <taxon>Teleostei</taxon>
        <taxon>Neoteleostei</taxon>
        <taxon>Acanthomorphata</taxon>
        <taxon>Ovalentaria</taxon>
        <taxon>Atherinomorphae</taxon>
        <taxon>Cyprinodontiformes</taxon>
        <taxon>Goodeidae</taxon>
        <taxon>Xenoophorus</taxon>
    </lineage>
</organism>
<name>A0ABV0QWR3_9TELE</name>
<accession>A0ABV0QWR3</accession>
<protein>
    <submittedName>
        <fullName evidence="1">Uncharacterized protein</fullName>
    </submittedName>
</protein>
<keyword evidence="2" id="KW-1185">Reference proteome</keyword>
<evidence type="ECO:0000313" key="2">
    <source>
        <dbReference type="Proteomes" id="UP001434883"/>
    </source>
</evidence>
<sequence>MHPGQVATPSQNNKQFFKSICHSALHCTPLHNVFSSFVPTICSISICSRMPIALHQDASVFTSKSKNHFSLLRQDTEREKYFLTTNSNNLPTLKHKNHIQEGLSKQMHVELQVINKSEMIQSLNRFSQIKKLCCLYMMCAASICT</sequence>